<dbReference type="InterPro" id="IPR016155">
    <property type="entry name" value="Mopterin_synth/thiamin_S_b"/>
</dbReference>
<reference evidence="3 4" key="1">
    <citation type="submission" date="2019-03" db="EMBL/GenBank/DDBJ databases">
        <title>Freshwater and sediment microbial communities from various areas in North America, analyzing microbe dynamics in response to fracking.</title>
        <authorList>
            <person name="Lamendella R."/>
        </authorList>
    </citation>
    <scope>NUCLEOTIDE SEQUENCE [LARGE SCALE GENOMIC DNA]</scope>
    <source>
        <strain evidence="3 4">1_TX</strain>
    </source>
</reference>
<dbReference type="InterPro" id="IPR005346">
    <property type="entry name" value="RnfH"/>
</dbReference>
<sequence length="104" mass="11695">MADSTATMLEVEVAFALPERQRIMPLSVPAGTTARQAVAMARLEVAFPEYSPVIFREADLGIFGKRLRDPDAVRLRDGDRVEVYRPLQIDPKAARIERAADERR</sequence>
<evidence type="ECO:0000313" key="4">
    <source>
        <dbReference type="Proteomes" id="UP000295150"/>
    </source>
</evidence>
<comment type="similarity">
    <text evidence="1 2">Belongs to the UPF0125 (RnfH) family.</text>
</comment>
<evidence type="ECO:0000313" key="3">
    <source>
        <dbReference type="EMBL" id="TDO15367.1"/>
    </source>
</evidence>
<dbReference type="Pfam" id="PF03658">
    <property type="entry name" value="Ub-RnfH"/>
    <property type="match status" value="1"/>
</dbReference>
<evidence type="ECO:0000256" key="2">
    <source>
        <dbReference type="HAMAP-Rule" id="MF_00460"/>
    </source>
</evidence>
<dbReference type="SUPFAM" id="SSF54285">
    <property type="entry name" value="MoaD/ThiS"/>
    <property type="match status" value="1"/>
</dbReference>
<dbReference type="Proteomes" id="UP000295150">
    <property type="component" value="Unassembled WGS sequence"/>
</dbReference>
<name>A0A4R6I2J1_9GAMM</name>
<keyword evidence="4" id="KW-1185">Reference proteome</keyword>
<proteinExistence type="inferred from homology"/>
<dbReference type="PANTHER" id="PTHR37483:SF1">
    <property type="entry name" value="UPF0125 PROTEIN RATB"/>
    <property type="match status" value="1"/>
</dbReference>
<organism evidence="3 4">
    <name type="scientific">Halomonas ventosae</name>
    <dbReference type="NCBI Taxonomy" id="229007"/>
    <lineage>
        <taxon>Bacteria</taxon>
        <taxon>Pseudomonadati</taxon>
        <taxon>Pseudomonadota</taxon>
        <taxon>Gammaproteobacteria</taxon>
        <taxon>Oceanospirillales</taxon>
        <taxon>Halomonadaceae</taxon>
        <taxon>Halomonas</taxon>
    </lineage>
</organism>
<dbReference type="InterPro" id="IPR037021">
    <property type="entry name" value="RnfH_sf"/>
</dbReference>
<dbReference type="HAMAP" id="MF_00460">
    <property type="entry name" value="UPF0125_RnfH"/>
    <property type="match status" value="1"/>
</dbReference>
<dbReference type="EMBL" id="SNWH01000002">
    <property type="protein sequence ID" value="TDO15367.1"/>
    <property type="molecule type" value="Genomic_DNA"/>
</dbReference>
<dbReference type="Gene3D" id="3.10.20.280">
    <property type="entry name" value="RnfH-like"/>
    <property type="match status" value="1"/>
</dbReference>
<dbReference type="RefSeq" id="WP_243726397.1">
    <property type="nucleotide sequence ID" value="NZ_SNWH01000002.1"/>
</dbReference>
<dbReference type="AlphaFoldDB" id="A0A4R6I2J1"/>
<protein>
    <recommendedName>
        <fullName evidence="2">UPF0125 protein DFO68_102200</fullName>
    </recommendedName>
</protein>
<gene>
    <name evidence="3" type="ORF">DFO68_102200</name>
</gene>
<dbReference type="PANTHER" id="PTHR37483">
    <property type="entry name" value="UPF0125 PROTEIN RATB"/>
    <property type="match status" value="1"/>
</dbReference>
<accession>A0A4R6I2J1</accession>
<evidence type="ECO:0000256" key="1">
    <source>
        <dbReference type="ARBA" id="ARBA00010645"/>
    </source>
</evidence>
<comment type="caution">
    <text evidence="3">The sequence shown here is derived from an EMBL/GenBank/DDBJ whole genome shotgun (WGS) entry which is preliminary data.</text>
</comment>